<dbReference type="AlphaFoldDB" id="A0A8J7TL91"/>
<evidence type="ECO:0000313" key="2">
    <source>
        <dbReference type="EMBL" id="MBN8658768.1"/>
    </source>
</evidence>
<keyword evidence="1" id="KW-0051">Antiviral defense</keyword>
<dbReference type="InterPro" id="IPR043519">
    <property type="entry name" value="NT_sf"/>
</dbReference>
<dbReference type="CDD" id="cd05400">
    <property type="entry name" value="NT_2-5OAS_ClassI-CCAase"/>
    <property type="match status" value="1"/>
</dbReference>
<dbReference type="GO" id="GO:0051607">
    <property type="term" value="P:defense response to virus"/>
    <property type="evidence" value="ECO:0007669"/>
    <property type="project" value="UniProtKB-KW"/>
</dbReference>
<dbReference type="Proteomes" id="UP000664277">
    <property type="component" value="Unassembled WGS sequence"/>
</dbReference>
<name>A0A8J7TL91_9BACT</name>
<dbReference type="GO" id="GO:0016779">
    <property type="term" value="F:nucleotidyltransferase activity"/>
    <property type="evidence" value="ECO:0007669"/>
    <property type="project" value="InterPro"/>
</dbReference>
<dbReference type="InterPro" id="IPR006116">
    <property type="entry name" value="NT_2-5OAS_ClassI-CCAase"/>
</dbReference>
<dbReference type="SUPFAM" id="SSF81301">
    <property type="entry name" value="Nucleotidyltransferase"/>
    <property type="match status" value="1"/>
</dbReference>
<gene>
    <name evidence="2" type="ORF">J0M35_00275</name>
</gene>
<organism evidence="2 3">
    <name type="scientific">Candidatus Obscuribacter phosphatis</name>
    <dbReference type="NCBI Taxonomy" id="1906157"/>
    <lineage>
        <taxon>Bacteria</taxon>
        <taxon>Bacillati</taxon>
        <taxon>Candidatus Melainabacteria</taxon>
        <taxon>Candidatus Obscuribacterales</taxon>
        <taxon>Candidatus Obscuribacteraceae</taxon>
        <taxon>Candidatus Obscuribacter</taxon>
    </lineage>
</organism>
<reference evidence="2" key="1">
    <citation type="submission" date="2021-02" db="EMBL/GenBank/DDBJ databases">
        <title>Genome-Resolved Metagenomics of a Microbial Community Performing Photosynthetic Biological Nutrient Removal.</title>
        <authorList>
            <person name="Mcdaniel E.A."/>
        </authorList>
    </citation>
    <scope>NUCLEOTIDE SEQUENCE</scope>
    <source>
        <strain evidence="2">UWPOB_OBS1</strain>
    </source>
</reference>
<evidence type="ECO:0000313" key="3">
    <source>
        <dbReference type="Proteomes" id="UP000664277"/>
    </source>
</evidence>
<protein>
    <submittedName>
        <fullName evidence="2">Nucleotidyltransferase</fullName>
    </submittedName>
</protein>
<dbReference type="Pfam" id="PF18144">
    <property type="entry name" value="SMODS"/>
    <property type="match status" value="1"/>
</dbReference>
<accession>A0A8J7TL91</accession>
<dbReference type="EMBL" id="JAFLCK010000001">
    <property type="protein sequence ID" value="MBN8658768.1"/>
    <property type="molecule type" value="Genomic_DNA"/>
</dbReference>
<comment type="caution">
    <text evidence="2">The sequence shown here is derived from an EMBL/GenBank/DDBJ whole genome shotgun (WGS) entry which is preliminary data.</text>
</comment>
<sequence>MTADEYLYQILRREAVDTSSTSPVRSVQSIIQPTIQRWAGNQLDYVMPSGSFAKGTGNRSGTDIDLFVSLTGSTTNTLKEIYESLSDALNKAGYTPRRQNVSLNITVNGYSVDLVPAKRQDTYSQDHSLYRRKADTWTKTNVAKHIAYVQQSGFVNECRLIKLWRMQKRLDFPSFYVELSVINALSGRRYAGGLASNVLEALGYLRDSLATTRIIDPANTNNIISDDLTSSEKAVVASAARISAIAKTWEEIIK</sequence>
<evidence type="ECO:0000256" key="1">
    <source>
        <dbReference type="ARBA" id="ARBA00023118"/>
    </source>
</evidence>
<dbReference type="Gene3D" id="3.30.460.10">
    <property type="entry name" value="Beta Polymerase, domain 2"/>
    <property type="match status" value="1"/>
</dbReference>
<proteinExistence type="predicted"/>